<gene>
    <name evidence="13" type="ORF">ADEAN_000859400</name>
</gene>
<dbReference type="Proteomes" id="UP000515908">
    <property type="component" value="Chromosome 19"/>
</dbReference>
<dbReference type="EMBL" id="LR877163">
    <property type="protein sequence ID" value="CAD2221063.1"/>
    <property type="molecule type" value="Genomic_DNA"/>
</dbReference>
<evidence type="ECO:0000256" key="1">
    <source>
        <dbReference type="ARBA" id="ARBA00005443"/>
    </source>
</evidence>
<dbReference type="GO" id="GO:0016560">
    <property type="term" value="P:protein import into peroxisome matrix, docking"/>
    <property type="evidence" value="ECO:0007669"/>
    <property type="project" value="UniProtKB-UniRule"/>
</dbReference>
<dbReference type="VEuPathDB" id="TriTrypDB:ADEAN_000859400"/>
<evidence type="ECO:0000256" key="8">
    <source>
        <dbReference type="ARBA" id="ARBA00029691"/>
    </source>
</evidence>
<proteinExistence type="inferred from homology"/>
<evidence type="ECO:0000256" key="3">
    <source>
        <dbReference type="ARBA" id="ARBA00022927"/>
    </source>
</evidence>
<dbReference type="OrthoDB" id="5549158at2759"/>
<dbReference type="Gene3D" id="1.10.10.10">
    <property type="entry name" value="Winged helix-like DNA-binding domain superfamily/Winged helix DNA-binding domain"/>
    <property type="match status" value="1"/>
</dbReference>
<keyword evidence="3 10" id="KW-0653">Protein transport</keyword>
<evidence type="ECO:0000256" key="7">
    <source>
        <dbReference type="ARBA" id="ARBA00029502"/>
    </source>
</evidence>
<evidence type="ECO:0000313" key="14">
    <source>
        <dbReference type="Proteomes" id="UP000515908"/>
    </source>
</evidence>
<evidence type="ECO:0000256" key="2">
    <source>
        <dbReference type="ARBA" id="ARBA00022448"/>
    </source>
</evidence>
<feature type="region of interest" description="Disordered" evidence="11">
    <location>
        <begin position="105"/>
        <end position="129"/>
    </location>
</feature>
<evidence type="ECO:0000256" key="6">
    <source>
        <dbReference type="ARBA" id="ARBA00023140"/>
    </source>
</evidence>
<keyword evidence="2 10" id="KW-0813">Transport</keyword>
<dbReference type="GO" id="GO:0005778">
    <property type="term" value="C:peroxisomal membrane"/>
    <property type="evidence" value="ECO:0007669"/>
    <property type="project" value="UniProtKB-SubCell"/>
</dbReference>
<comment type="function">
    <text evidence="10">Component of the PEX13-PEX14 docking complex, a translocon channel that specifically mediates the import of peroxisomal cargo proteins bound to PEX5 receptor. The PEX13-PEX14 docking complex forms a large import pore which can be opened to a diameter of about 9 nm. Mechanistically, PEX5 receptor along with cargo proteins associates with the PEX14 subunit of the PEX13-PEX14 docking complex in the cytosol, leading to the insertion of the receptor into the organelle membrane with the concomitant translocation of the cargo into the peroxisome matrix.</text>
</comment>
<dbReference type="InterPro" id="IPR006785">
    <property type="entry name" value="Pex14_N"/>
</dbReference>
<feature type="region of interest" description="Disordered" evidence="11">
    <location>
        <begin position="1"/>
        <end position="24"/>
    </location>
</feature>
<keyword evidence="4" id="KW-0811">Translocation</keyword>
<evidence type="ECO:0000259" key="12">
    <source>
        <dbReference type="Pfam" id="PF04695"/>
    </source>
</evidence>
<sequence length="151" mass="16366">MDVETPQGEKSQRKEELDNNPAVRSAIAFLNDPRVKRTPTDRKIKFLKGKGLSSEEIKYAFEKCGLPPLTLEQISAVQPLETGTGALSTPSSAAANPSARSAYLFPQSAPAPVESEAQEPSLDWRGCGDWLRRDGAHRGGGLQVPQELLPL</sequence>
<keyword evidence="5 10" id="KW-0472">Membrane</keyword>
<keyword evidence="6 10" id="KW-0576">Peroxisome</keyword>
<protein>
    <recommendedName>
        <fullName evidence="7 10">Peroxisomal membrane protein PEX14</fullName>
    </recommendedName>
    <alternativeName>
        <fullName evidence="8 10">Peroxin-14</fullName>
    </alternativeName>
</protein>
<dbReference type="InterPro" id="IPR036388">
    <property type="entry name" value="WH-like_DNA-bd_sf"/>
</dbReference>
<dbReference type="GO" id="GO:1990429">
    <property type="term" value="C:peroxisomal importomer complex"/>
    <property type="evidence" value="ECO:0007669"/>
    <property type="project" value="TreeGrafter"/>
</dbReference>
<feature type="domain" description="Peroxisome membrane anchor protein Pex14p N-terminal" evidence="12">
    <location>
        <begin position="20"/>
        <end position="62"/>
    </location>
</feature>
<evidence type="ECO:0000256" key="4">
    <source>
        <dbReference type="ARBA" id="ARBA00023010"/>
    </source>
</evidence>
<keyword evidence="14" id="KW-1185">Reference proteome</keyword>
<evidence type="ECO:0000256" key="11">
    <source>
        <dbReference type="SAM" id="MobiDB-lite"/>
    </source>
</evidence>
<dbReference type="PANTHER" id="PTHR23058:SF0">
    <property type="entry name" value="PEROXISOMAL MEMBRANE PROTEIN PEX14"/>
    <property type="match status" value="1"/>
</dbReference>
<evidence type="ECO:0000313" key="13">
    <source>
        <dbReference type="EMBL" id="CAD2221063.1"/>
    </source>
</evidence>
<dbReference type="InterPro" id="IPR025655">
    <property type="entry name" value="PEX14"/>
</dbReference>
<dbReference type="AlphaFoldDB" id="A0A7G2CRC9"/>
<accession>A0A7G2CRC9</accession>
<comment type="subcellular location">
    <subcellularLocation>
        <location evidence="9 10">Peroxisome membrane</location>
    </subcellularLocation>
</comment>
<evidence type="ECO:0000256" key="10">
    <source>
        <dbReference type="RuleBase" id="RU367032"/>
    </source>
</evidence>
<comment type="similarity">
    <text evidence="1 10">Belongs to the peroxin-14 family.</text>
</comment>
<reference evidence="13 14" key="1">
    <citation type="submission" date="2020-08" db="EMBL/GenBank/DDBJ databases">
        <authorList>
            <person name="Newling K."/>
            <person name="Davey J."/>
            <person name="Forrester S."/>
        </authorList>
    </citation>
    <scope>NUCLEOTIDE SEQUENCE [LARGE SCALE GENOMIC DNA]</scope>
    <source>
        <strain evidence="14">Crithidia deanei Carvalho (ATCC PRA-265)</strain>
    </source>
</reference>
<evidence type="ECO:0000256" key="5">
    <source>
        <dbReference type="ARBA" id="ARBA00023136"/>
    </source>
</evidence>
<dbReference type="GO" id="GO:0005102">
    <property type="term" value="F:signaling receptor binding"/>
    <property type="evidence" value="ECO:0007669"/>
    <property type="project" value="TreeGrafter"/>
</dbReference>
<evidence type="ECO:0000256" key="9">
    <source>
        <dbReference type="ARBA" id="ARBA00046271"/>
    </source>
</evidence>
<name>A0A7G2CRC9_9TRYP</name>
<dbReference type="Pfam" id="PF04695">
    <property type="entry name" value="Pex14_N"/>
    <property type="match status" value="1"/>
</dbReference>
<dbReference type="PANTHER" id="PTHR23058">
    <property type="entry name" value="PEROXISOMAL MEMBRANE PROTEIN PEX14"/>
    <property type="match status" value="1"/>
</dbReference>
<organism evidence="13 14">
    <name type="scientific">Angomonas deanei</name>
    <dbReference type="NCBI Taxonomy" id="59799"/>
    <lineage>
        <taxon>Eukaryota</taxon>
        <taxon>Discoba</taxon>
        <taxon>Euglenozoa</taxon>
        <taxon>Kinetoplastea</taxon>
        <taxon>Metakinetoplastina</taxon>
        <taxon>Trypanosomatida</taxon>
        <taxon>Trypanosomatidae</taxon>
        <taxon>Strigomonadinae</taxon>
        <taxon>Angomonas</taxon>
    </lineage>
</organism>